<dbReference type="SUPFAM" id="SSF57802">
    <property type="entry name" value="Rubredoxin-like"/>
    <property type="match status" value="1"/>
</dbReference>
<dbReference type="AlphaFoldDB" id="A0A7C1JJW2"/>
<dbReference type="EMBL" id="DSMV01000167">
    <property type="protein sequence ID" value="HDW51636.1"/>
    <property type="molecule type" value="Genomic_DNA"/>
</dbReference>
<reference evidence="1" key="1">
    <citation type="journal article" date="2020" name="mSystems">
        <title>Genome- and Community-Level Interaction Insights into Carbon Utilization and Element Cycling Functions of Hydrothermarchaeota in Hydrothermal Sediment.</title>
        <authorList>
            <person name="Zhou Z."/>
            <person name="Liu Y."/>
            <person name="Xu W."/>
            <person name="Pan J."/>
            <person name="Luo Z.H."/>
            <person name="Li M."/>
        </authorList>
    </citation>
    <scope>NUCLEOTIDE SEQUENCE [LARGE SCALE GENOMIC DNA]</scope>
    <source>
        <strain evidence="1">SpSt-301</strain>
    </source>
</reference>
<name>A0A7C1JJW2_9THEO</name>
<dbReference type="InterPro" id="IPR054685">
    <property type="entry name" value="Rubredox_RCKP"/>
</dbReference>
<dbReference type="Gene3D" id="2.20.28.10">
    <property type="match status" value="1"/>
</dbReference>
<gene>
    <name evidence="1" type="ORF">ENQ35_02730</name>
</gene>
<comment type="caution">
    <text evidence="1">The sequence shown here is derived from an EMBL/GenBank/DDBJ whole genome shotgun (WGS) entry which is preliminary data.</text>
</comment>
<protein>
    <submittedName>
        <fullName evidence="1">Rubredoxin</fullName>
    </submittedName>
</protein>
<evidence type="ECO:0000313" key="1">
    <source>
        <dbReference type="EMBL" id="HDW51636.1"/>
    </source>
</evidence>
<sequence>MAVFQCSKCGATKEGRCKPQKCPQCGEKGTMMKVS</sequence>
<organism evidence="1">
    <name type="scientific">Ammonifex degensii</name>
    <dbReference type="NCBI Taxonomy" id="42838"/>
    <lineage>
        <taxon>Bacteria</taxon>
        <taxon>Bacillati</taxon>
        <taxon>Bacillota</taxon>
        <taxon>Clostridia</taxon>
        <taxon>Thermoanaerobacterales</taxon>
        <taxon>Thermoanaerobacteraceae</taxon>
        <taxon>Ammonifex</taxon>
    </lineage>
</organism>
<dbReference type="NCBIfam" id="NF045720">
    <property type="entry name" value="rubredox_RCKP"/>
    <property type="match status" value="1"/>
</dbReference>
<accession>A0A7C1JJW2</accession>
<proteinExistence type="predicted"/>